<evidence type="ECO:0000256" key="1">
    <source>
        <dbReference type="ARBA" id="ARBA00004123"/>
    </source>
</evidence>
<reference evidence="5 6" key="1">
    <citation type="journal article" date="2009" name="PLoS Genet.">
        <title>The genome of Nectria haematococca: contribution of supernumerary chromosomes to gene expansion.</title>
        <authorList>
            <person name="Coleman J.J."/>
            <person name="Rounsley S.D."/>
            <person name="Rodriguez-Carres M."/>
            <person name="Kuo A."/>
            <person name="Wasmann C.C."/>
            <person name="Grimwood J."/>
            <person name="Schmutz J."/>
            <person name="Taga M."/>
            <person name="White G.J."/>
            <person name="Zhou S."/>
            <person name="Schwartz D.C."/>
            <person name="Freitag M."/>
            <person name="Ma L.J."/>
            <person name="Danchin E.G."/>
            <person name="Henrissat B."/>
            <person name="Coutinho P.M."/>
            <person name="Nelson D.R."/>
            <person name="Straney D."/>
            <person name="Napoli C.A."/>
            <person name="Barker B.M."/>
            <person name="Gribskov M."/>
            <person name="Rep M."/>
            <person name="Kroken S."/>
            <person name="Molnar I."/>
            <person name="Rensing C."/>
            <person name="Kennell J.C."/>
            <person name="Zamora J."/>
            <person name="Farman M.L."/>
            <person name="Selker E.U."/>
            <person name="Salamov A."/>
            <person name="Shapiro H."/>
            <person name="Pangilinan J."/>
            <person name="Lindquist E."/>
            <person name="Lamers C."/>
            <person name="Grigoriev I.V."/>
            <person name="Geiser D.M."/>
            <person name="Covert S.F."/>
            <person name="Temporini E."/>
            <person name="Vanetten H.D."/>
        </authorList>
    </citation>
    <scope>NUCLEOTIDE SEQUENCE [LARGE SCALE GENOMIC DNA]</scope>
    <source>
        <strain evidence="6">ATCC MYA-4622 / CBS 123669 / FGSC 9596 / NRRL 45880 / 77-13-4</strain>
    </source>
</reference>
<dbReference type="GO" id="GO:0006351">
    <property type="term" value="P:DNA-templated transcription"/>
    <property type="evidence" value="ECO:0007669"/>
    <property type="project" value="InterPro"/>
</dbReference>
<evidence type="ECO:0000256" key="2">
    <source>
        <dbReference type="ARBA" id="ARBA00022723"/>
    </source>
</evidence>
<feature type="non-terminal residue" evidence="5">
    <location>
        <position position="100"/>
    </location>
</feature>
<proteinExistence type="predicted"/>
<feature type="non-terminal residue" evidence="5">
    <location>
        <position position="1"/>
    </location>
</feature>
<dbReference type="KEGG" id="nhe:NECHADRAFT_19679"/>
<dbReference type="VEuPathDB" id="FungiDB:NECHADRAFT_19679"/>
<dbReference type="OrthoDB" id="435881at2759"/>
<keyword evidence="2" id="KW-0479">Metal-binding</keyword>
<dbReference type="InterPro" id="IPR050613">
    <property type="entry name" value="Sec_Metabolite_Reg"/>
</dbReference>
<sequence>HHEPRLSWKLSGLAVRLAQTFGLHREDSFVGLSIYEVEMRRRLWWQIAILDAPSAEAYSGEYNLSSDTNPPRNLDDAQIYPAMAEYPPEARRITEMTFTL</sequence>
<comment type="subcellular location">
    <subcellularLocation>
        <location evidence="1">Nucleus</location>
    </subcellularLocation>
</comment>
<dbReference type="InParanoid" id="C7ZGT6"/>
<dbReference type="InterPro" id="IPR007219">
    <property type="entry name" value="XnlR_reg_dom"/>
</dbReference>
<gene>
    <name evidence="5" type="ORF">NECHADRAFT_19679</name>
</gene>
<evidence type="ECO:0000256" key="3">
    <source>
        <dbReference type="ARBA" id="ARBA00023242"/>
    </source>
</evidence>
<dbReference type="HOGENOM" id="CLU_2312845_0_0_1"/>
<keyword evidence="3" id="KW-0539">Nucleus</keyword>
<dbReference type="SMART" id="SM00906">
    <property type="entry name" value="Fungal_trans"/>
    <property type="match status" value="1"/>
</dbReference>
<dbReference type="Proteomes" id="UP000005206">
    <property type="component" value="Unassembled WGS sequence"/>
</dbReference>
<accession>C7ZGT6</accession>
<evidence type="ECO:0000259" key="4">
    <source>
        <dbReference type="SMART" id="SM00906"/>
    </source>
</evidence>
<name>C7ZGT6_FUSV7</name>
<evidence type="ECO:0000313" key="6">
    <source>
        <dbReference type="Proteomes" id="UP000005206"/>
    </source>
</evidence>
<dbReference type="GO" id="GO:0005634">
    <property type="term" value="C:nucleus"/>
    <property type="evidence" value="ECO:0007669"/>
    <property type="project" value="UniProtKB-SubCell"/>
</dbReference>
<dbReference type="PANTHER" id="PTHR31001:SF50">
    <property type="entry name" value="ZN(II)2CYS6 TRANSCRIPTION FACTOR (EUROFUNG)"/>
    <property type="match status" value="1"/>
</dbReference>
<dbReference type="Pfam" id="PF04082">
    <property type="entry name" value="Fungal_trans"/>
    <property type="match status" value="1"/>
</dbReference>
<evidence type="ECO:0000313" key="5">
    <source>
        <dbReference type="EMBL" id="EEU36770.1"/>
    </source>
</evidence>
<dbReference type="PANTHER" id="PTHR31001">
    <property type="entry name" value="UNCHARACTERIZED TRANSCRIPTIONAL REGULATORY PROTEIN"/>
    <property type="match status" value="1"/>
</dbReference>
<dbReference type="AlphaFoldDB" id="C7ZGT6"/>
<dbReference type="RefSeq" id="XP_003042483.1">
    <property type="nucleotide sequence ID" value="XM_003042437.1"/>
</dbReference>
<dbReference type="GO" id="GO:0003677">
    <property type="term" value="F:DNA binding"/>
    <property type="evidence" value="ECO:0007669"/>
    <property type="project" value="InterPro"/>
</dbReference>
<dbReference type="GO" id="GO:0008270">
    <property type="term" value="F:zinc ion binding"/>
    <property type="evidence" value="ECO:0007669"/>
    <property type="project" value="InterPro"/>
</dbReference>
<protein>
    <recommendedName>
        <fullName evidence="4">Xylanolytic transcriptional activator regulatory domain-containing protein</fullName>
    </recommendedName>
</protein>
<dbReference type="GeneID" id="9669807"/>
<keyword evidence="6" id="KW-1185">Reference proteome</keyword>
<dbReference type="CDD" id="cd12148">
    <property type="entry name" value="fungal_TF_MHR"/>
    <property type="match status" value="1"/>
</dbReference>
<feature type="domain" description="Xylanolytic transcriptional activator regulatory" evidence="4">
    <location>
        <begin position="7"/>
        <end position="77"/>
    </location>
</feature>
<dbReference type="EMBL" id="GG698926">
    <property type="protein sequence ID" value="EEU36770.1"/>
    <property type="molecule type" value="Genomic_DNA"/>
</dbReference>
<organism evidence="5 6">
    <name type="scientific">Fusarium vanettenii (strain ATCC MYA-4622 / CBS 123669 / FGSC 9596 / NRRL 45880 / 77-13-4)</name>
    <name type="common">Fusarium solani subsp. pisi</name>
    <dbReference type="NCBI Taxonomy" id="660122"/>
    <lineage>
        <taxon>Eukaryota</taxon>
        <taxon>Fungi</taxon>
        <taxon>Dikarya</taxon>
        <taxon>Ascomycota</taxon>
        <taxon>Pezizomycotina</taxon>
        <taxon>Sordariomycetes</taxon>
        <taxon>Hypocreomycetidae</taxon>
        <taxon>Hypocreales</taxon>
        <taxon>Nectriaceae</taxon>
        <taxon>Fusarium</taxon>
        <taxon>Fusarium solani species complex</taxon>
        <taxon>Fusarium vanettenii</taxon>
    </lineage>
</organism>